<protein>
    <submittedName>
        <fullName evidence="1">Uncharacterized protein</fullName>
    </submittedName>
</protein>
<sequence>MGVRVAAARDVRQVQLAADPDVGVDDALLCVRAGRVPQARRDPWSADDVVVLGEFAVGIDVVEPWLISAIRRVESAMSGPFPMVASAFAITPVCATGGWSKDPWQAYDTHHATSALE</sequence>
<comment type="caution">
    <text evidence="1">The sequence shown here is derived from an EMBL/GenBank/DDBJ whole genome shotgun (WGS) entry which is preliminary data.</text>
</comment>
<evidence type="ECO:0000313" key="1">
    <source>
        <dbReference type="EMBL" id="MDI3420890.1"/>
    </source>
</evidence>
<accession>A0ABT6SZU0</accession>
<name>A0ABT6SZU0_9ACTN</name>
<organism evidence="1 2">
    <name type="scientific">Streptomyces luteolus</name>
    <dbReference type="NCBI Taxonomy" id="3043615"/>
    <lineage>
        <taxon>Bacteria</taxon>
        <taxon>Bacillati</taxon>
        <taxon>Actinomycetota</taxon>
        <taxon>Actinomycetes</taxon>
        <taxon>Kitasatosporales</taxon>
        <taxon>Streptomycetaceae</taxon>
        <taxon>Streptomyces</taxon>
    </lineage>
</organism>
<keyword evidence="2" id="KW-1185">Reference proteome</keyword>
<evidence type="ECO:0000313" key="2">
    <source>
        <dbReference type="Proteomes" id="UP001237105"/>
    </source>
</evidence>
<dbReference type="EMBL" id="JASCIS010000020">
    <property type="protein sequence ID" value="MDI3420890.1"/>
    <property type="molecule type" value="Genomic_DNA"/>
</dbReference>
<reference evidence="1 2" key="1">
    <citation type="submission" date="2023-05" db="EMBL/GenBank/DDBJ databases">
        <title>Draft genome sequence of Streptomyces sp. B-S-A12 isolated from a cave soil in Thailand.</title>
        <authorList>
            <person name="Chamroensaksri N."/>
            <person name="Muangham S."/>
        </authorList>
    </citation>
    <scope>NUCLEOTIDE SEQUENCE [LARGE SCALE GENOMIC DNA]</scope>
    <source>
        <strain evidence="1 2">B-S-A12</strain>
    </source>
</reference>
<proteinExistence type="predicted"/>
<dbReference type="RefSeq" id="WP_282536760.1">
    <property type="nucleotide sequence ID" value="NZ_JASCIS010000020.1"/>
</dbReference>
<dbReference type="Proteomes" id="UP001237105">
    <property type="component" value="Unassembled WGS sequence"/>
</dbReference>
<gene>
    <name evidence="1" type="ORF">QIT00_20415</name>
</gene>